<dbReference type="InterPro" id="IPR011032">
    <property type="entry name" value="GroES-like_sf"/>
</dbReference>
<gene>
    <name evidence="6" type="ORF">C7212DRAFT_313832</name>
</gene>
<dbReference type="SUPFAM" id="SSF50129">
    <property type="entry name" value="GroES-like"/>
    <property type="match status" value="1"/>
</dbReference>
<keyword evidence="7" id="KW-1185">Reference proteome</keyword>
<reference evidence="6 7" key="1">
    <citation type="submission" date="2018-03" db="EMBL/GenBank/DDBJ databases">
        <title>Genomes of Pezizomycetes fungi and the evolution of truffles.</title>
        <authorList>
            <person name="Murat C."/>
            <person name="Payen T."/>
            <person name="Noel B."/>
            <person name="Kuo A."/>
            <person name="Martin F.M."/>
        </authorList>
    </citation>
    <scope>NUCLEOTIDE SEQUENCE [LARGE SCALE GENOMIC DNA]</scope>
    <source>
        <strain evidence="6">091103-1</strain>
    </source>
</reference>
<dbReference type="GO" id="GO:0035925">
    <property type="term" value="F:mRNA 3'-UTR AU-rich region binding"/>
    <property type="evidence" value="ECO:0007669"/>
    <property type="project" value="TreeGrafter"/>
</dbReference>
<comment type="caution">
    <text evidence="6">The sequence shown here is derived from an EMBL/GenBank/DDBJ whole genome shotgun (WGS) entry which is preliminary data.</text>
</comment>
<accession>A0A317STM6</accession>
<dbReference type="EMBL" id="PYWC01000020">
    <property type="protein sequence ID" value="PWW77714.1"/>
    <property type="molecule type" value="Genomic_DNA"/>
</dbReference>
<evidence type="ECO:0000313" key="6">
    <source>
        <dbReference type="EMBL" id="PWW77714.1"/>
    </source>
</evidence>
<dbReference type="SUPFAM" id="SSF51735">
    <property type="entry name" value="NAD(P)-binding Rossmann-fold domains"/>
    <property type="match status" value="1"/>
</dbReference>
<evidence type="ECO:0000256" key="2">
    <source>
        <dbReference type="ARBA" id="ARBA00023002"/>
    </source>
</evidence>
<dbReference type="InterPro" id="IPR013149">
    <property type="entry name" value="ADH-like_C"/>
</dbReference>
<dbReference type="InterPro" id="IPR002364">
    <property type="entry name" value="Quin_OxRdtase/zeta-crystal_CS"/>
</dbReference>
<proteinExistence type="predicted"/>
<dbReference type="Proteomes" id="UP000246991">
    <property type="component" value="Unassembled WGS sequence"/>
</dbReference>
<dbReference type="CDD" id="cd05286">
    <property type="entry name" value="QOR2"/>
    <property type="match status" value="1"/>
</dbReference>
<dbReference type="AlphaFoldDB" id="A0A317STM6"/>
<evidence type="ECO:0000256" key="3">
    <source>
        <dbReference type="ARBA" id="ARBA00043088"/>
    </source>
</evidence>
<organism evidence="6 7">
    <name type="scientific">Tuber magnatum</name>
    <name type="common">white Piedmont truffle</name>
    <dbReference type="NCBI Taxonomy" id="42249"/>
    <lineage>
        <taxon>Eukaryota</taxon>
        <taxon>Fungi</taxon>
        <taxon>Dikarya</taxon>
        <taxon>Ascomycota</taxon>
        <taxon>Pezizomycotina</taxon>
        <taxon>Pezizomycetes</taxon>
        <taxon>Pezizales</taxon>
        <taxon>Tuberaceae</taxon>
        <taxon>Tuber</taxon>
    </lineage>
</organism>
<dbReference type="Gene3D" id="3.40.50.720">
    <property type="entry name" value="NAD(P)-binding Rossmann-like Domain"/>
    <property type="match status" value="1"/>
</dbReference>
<name>A0A317STM6_9PEZI</name>
<dbReference type="Gene3D" id="3.90.180.10">
    <property type="entry name" value="Medium-chain alcohol dehydrogenases, catalytic domain"/>
    <property type="match status" value="1"/>
</dbReference>
<dbReference type="FunFam" id="3.40.50.720:FF:000053">
    <property type="entry name" value="Quinone oxidoreductase 1"/>
    <property type="match status" value="1"/>
</dbReference>
<keyword evidence="2" id="KW-0560">Oxidoreductase</keyword>
<feature type="domain" description="Enoyl reductase (ER)" evidence="5">
    <location>
        <begin position="17"/>
        <end position="329"/>
    </location>
</feature>
<dbReference type="SMART" id="SM00829">
    <property type="entry name" value="PKS_ER"/>
    <property type="match status" value="1"/>
</dbReference>
<protein>
    <recommendedName>
        <fullName evidence="4">Probable quinone oxidoreductase</fullName>
    </recommendedName>
    <alternativeName>
        <fullName evidence="3">NADPH:quinone reductase</fullName>
    </alternativeName>
</protein>
<dbReference type="InterPro" id="IPR036291">
    <property type="entry name" value="NAD(P)-bd_dom_sf"/>
</dbReference>
<evidence type="ECO:0000259" key="5">
    <source>
        <dbReference type="SMART" id="SM00829"/>
    </source>
</evidence>
<dbReference type="STRING" id="42249.A0A317STM6"/>
<dbReference type="PANTHER" id="PTHR48106:SF13">
    <property type="entry name" value="QUINONE OXIDOREDUCTASE-RELATED"/>
    <property type="match status" value="1"/>
</dbReference>
<keyword evidence="1" id="KW-0521">NADP</keyword>
<dbReference type="GO" id="GO:0005829">
    <property type="term" value="C:cytosol"/>
    <property type="evidence" value="ECO:0007669"/>
    <property type="project" value="TreeGrafter"/>
</dbReference>
<dbReference type="GO" id="GO:0003960">
    <property type="term" value="F:quinone reductase (NADPH) activity"/>
    <property type="evidence" value="ECO:0007669"/>
    <property type="project" value="InterPro"/>
</dbReference>
<dbReference type="GO" id="GO:0008270">
    <property type="term" value="F:zinc ion binding"/>
    <property type="evidence" value="ECO:0007669"/>
    <property type="project" value="InterPro"/>
</dbReference>
<dbReference type="GO" id="GO:0070402">
    <property type="term" value="F:NADPH binding"/>
    <property type="evidence" value="ECO:0007669"/>
    <property type="project" value="TreeGrafter"/>
</dbReference>
<evidence type="ECO:0000256" key="1">
    <source>
        <dbReference type="ARBA" id="ARBA00022857"/>
    </source>
</evidence>
<evidence type="ECO:0000313" key="7">
    <source>
        <dbReference type="Proteomes" id="UP000246991"/>
    </source>
</evidence>
<evidence type="ECO:0000256" key="4">
    <source>
        <dbReference type="ARBA" id="ARBA00070796"/>
    </source>
</evidence>
<dbReference type="InterPro" id="IPR013154">
    <property type="entry name" value="ADH-like_N"/>
</dbReference>
<dbReference type="InterPro" id="IPR020843">
    <property type="entry name" value="ER"/>
</dbReference>
<dbReference type="PANTHER" id="PTHR48106">
    <property type="entry name" value="QUINONE OXIDOREDUCTASE PIG3-RELATED"/>
    <property type="match status" value="1"/>
</dbReference>
<dbReference type="PROSITE" id="PS01162">
    <property type="entry name" value="QOR_ZETA_CRYSTAL"/>
    <property type="match status" value="1"/>
</dbReference>
<sequence length="331" mass="35552">MSSLPKTQRSVQINAHGGVDVIKIVTDAPVPAPADNEVLVKNTYAGMNFIDIYSRMGLYPAPSFPHTLGREAEGTIAAVGKSVRNFKVGDRVAYLGTGAQQEYTALAPLHVAHVPSAIQEGYAAAAILQGITALSFARESYEIKKGDYILVHSAAGGLGLWLVQIAKSIGARVIATASTDKKLEMAEDHGAEFLINYSTQDWVAEVKEITKDAGGGVAAVFDGVGKDTFDGDLEVVRRKGTLVSLGNASGAVPPFVIARLAPKNLKLLRPQLFAYIAEREEFEAYTKEIFDWIVEGKVKVNIHKTYPLEEVAQAQTDLGSRATTGKLILKI</sequence>
<dbReference type="InterPro" id="IPR047618">
    <property type="entry name" value="QOR-like"/>
</dbReference>
<dbReference type="Pfam" id="PF08240">
    <property type="entry name" value="ADH_N"/>
    <property type="match status" value="1"/>
</dbReference>
<dbReference type="Pfam" id="PF00107">
    <property type="entry name" value="ADH_zinc_N"/>
    <property type="match status" value="1"/>
</dbReference>
<dbReference type="OrthoDB" id="48317at2759"/>